<dbReference type="OrthoDB" id="795808at2"/>
<dbReference type="KEGG" id="mgin:FRZ54_08625"/>
<evidence type="ECO:0000313" key="3">
    <source>
        <dbReference type="Proteomes" id="UP000321479"/>
    </source>
</evidence>
<proteinExistence type="predicted"/>
<protein>
    <submittedName>
        <fullName evidence="2">Uncharacterized protein</fullName>
    </submittedName>
</protein>
<sequence>MKKTLLILFIIAAALQLSAQQLTSKPTDSVFFKSPKSFPNLKLSDSALFKKYLQTPNLNSLVFANTLKEKVNANALYSTMPVVKMGSNDKMPVAKLGDGSMNYTMLIKKITVVNPLEMKKSATP</sequence>
<feature type="signal peptide" evidence="1">
    <location>
        <begin position="1"/>
        <end position="19"/>
    </location>
</feature>
<reference evidence="2 3" key="1">
    <citation type="journal article" date="2017" name="Curr. Microbiol.">
        <title>Mucilaginibacter ginsenosidivorans sp. nov., Isolated from Soil of Ginseng Field.</title>
        <authorList>
            <person name="Kim M.M."/>
            <person name="Siddiqi M.Z."/>
            <person name="Im W.T."/>
        </authorList>
    </citation>
    <scope>NUCLEOTIDE SEQUENCE [LARGE SCALE GENOMIC DNA]</scope>
    <source>
        <strain evidence="2 3">Gsoil 3017</strain>
    </source>
</reference>
<dbReference type="Proteomes" id="UP000321479">
    <property type="component" value="Chromosome"/>
</dbReference>
<organism evidence="2 3">
    <name type="scientific">Mucilaginibacter ginsenosidivorans</name>
    <dbReference type="NCBI Taxonomy" id="398053"/>
    <lineage>
        <taxon>Bacteria</taxon>
        <taxon>Pseudomonadati</taxon>
        <taxon>Bacteroidota</taxon>
        <taxon>Sphingobacteriia</taxon>
        <taxon>Sphingobacteriales</taxon>
        <taxon>Sphingobacteriaceae</taxon>
        <taxon>Mucilaginibacter</taxon>
    </lineage>
</organism>
<name>A0A5B8UUR5_9SPHI</name>
<keyword evidence="1" id="KW-0732">Signal</keyword>
<feature type="chain" id="PRO_5022901057" evidence="1">
    <location>
        <begin position="20"/>
        <end position="124"/>
    </location>
</feature>
<gene>
    <name evidence="2" type="ORF">FRZ54_08625</name>
</gene>
<accession>A0A5B8UUR5</accession>
<dbReference type="RefSeq" id="WP_147031226.1">
    <property type="nucleotide sequence ID" value="NZ_CP042436.1"/>
</dbReference>
<evidence type="ECO:0000313" key="2">
    <source>
        <dbReference type="EMBL" id="QEC62649.1"/>
    </source>
</evidence>
<keyword evidence="3" id="KW-1185">Reference proteome</keyword>
<evidence type="ECO:0000256" key="1">
    <source>
        <dbReference type="SAM" id="SignalP"/>
    </source>
</evidence>
<dbReference type="AlphaFoldDB" id="A0A5B8UUR5"/>
<dbReference type="EMBL" id="CP042436">
    <property type="protein sequence ID" value="QEC62649.1"/>
    <property type="molecule type" value="Genomic_DNA"/>
</dbReference>